<sequence length="128" mass="13609">MESGLTIESLGPETVEMRVGHTEMPFDDFGFANAEPVLIDSISVEYQGVGVARRATVRLTPVEIDSNSEHSQIVAAVDDTLEMSAGGVITLSESAAARFDPSVIAGLTLDNLVEAEMVPTMAWVRIAS</sequence>
<dbReference type="EMBL" id="NRGQ01000059">
    <property type="protein sequence ID" value="PCC41176.1"/>
    <property type="molecule type" value="Genomic_DNA"/>
</dbReference>
<proteinExistence type="predicted"/>
<evidence type="ECO:0000313" key="2">
    <source>
        <dbReference type="Proteomes" id="UP000218620"/>
    </source>
</evidence>
<evidence type="ECO:0000313" key="1">
    <source>
        <dbReference type="EMBL" id="PCC41176.1"/>
    </source>
</evidence>
<accession>A0A2A3YPA1</accession>
<gene>
    <name evidence="1" type="ORF">CIK65_19035</name>
</gene>
<protein>
    <submittedName>
        <fullName evidence="1">Uncharacterized protein</fullName>
    </submittedName>
</protein>
<dbReference type="AlphaFoldDB" id="A0A2A3YPA1"/>
<name>A0A2A3YPA1_BREAU</name>
<organism evidence="1 2">
    <name type="scientific">Brevibacterium aurantiacum</name>
    <dbReference type="NCBI Taxonomy" id="273384"/>
    <lineage>
        <taxon>Bacteria</taxon>
        <taxon>Bacillati</taxon>
        <taxon>Actinomycetota</taxon>
        <taxon>Actinomycetes</taxon>
        <taxon>Micrococcales</taxon>
        <taxon>Brevibacteriaceae</taxon>
        <taxon>Brevibacterium</taxon>
    </lineage>
</organism>
<dbReference type="Proteomes" id="UP000218620">
    <property type="component" value="Unassembled WGS sequence"/>
</dbReference>
<comment type="caution">
    <text evidence="1">The sequence shown here is derived from an EMBL/GenBank/DDBJ whole genome shotgun (WGS) entry which is preliminary data.</text>
</comment>
<reference evidence="1 2" key="1">
    <citation type="journal article" date="2017" name="Elife">
        <title>Extensive horizontal gene transfer in cheese-associated bacteria.</title>
        <authorList>
            <person name="Bonham K.S."/>
            <person name="Wolfe B.E."/>
            <person name="Dutton R.J."/>
        </authorList>
    </citation>
    <scope>NUCLEOTIDE SEQUENCE [LARGE SCALE GENOMIC DNA]</scope>
    <source>
        <strain evidence="1 2">962_8</strain>
    </source>
</reference>